<dbReference type="InterPro" id="IPR050415">
    <property type="entry name" value="MRET"/>
</dbReference>
<dbReference type="CDD" id="cd00207">
    <property type="entry name" value="fer2"/>
    <property type="match status" value="1"/>
</dbReference>
<evidence type="ECO:0000256" key="4">
    <source>
        <dbReference type="ARBA" id="ARBA00022723"/>
    </source>
</evidence>
<feature type="domain" description="FAD-binding FR-type" evidence="10">
    <location>
        <begin position="16"/>
        <end position="119"/>
    </location>
</feature>
<evidence type="ECO:0000256" key="2">
    <source>
        <dbReference type="ARBA" id="ARBA00022630"/>
    </source>
</evidence>
<name>A0A4V2Z3U5_9ACTN</name>
<dbReference type="PANTHER" id="PTHR47354">
    <property type="entry name" value="NADH OXIDOREDUCTASE HCR"/>
    <property type="match status" value="1"/>
</dbReference>
<keyword evidence="4" id="KW-0479">Metal-binding</keyword>
<evidence type="ECO:0000259" key="9">
    <source>
        <dbReference type="PROSITE" id="PS51085"/>
    </source>
</evidence>
<dbReference type="PRINTS" id="PR00410">
    <property type="entry name" value="PHEHYDRXLASE"/>
</dbReference>
<sequence>MTTATTPARPTGRRHSVVHRLRVARVERLTDDAVAVTLAVPAELTAEYEFAAGQHVNVELPGGDGVRRSYSICSPAGSGELRIAVKRLPGGAFSEHALSRLAPGDELDVMTPAGRFTPSFDPARARHYAAVAAGSGITPIMSIVATALATEPGSRVMVLYGNRTSSSVMFLDELADLKDRHPGRLQLVHVLSREPGTTELLSGRLDAQRLGRVLDTLLPPDTVDDWYLCGPYEMITAARSVLAGRGVDRSHVHAELYHVGDAPPAPRTESAPVPVHCAVTAVLDGRRSEVVLDDPDETVLEAVLRARNDAPFACKGGVCGTCRAKVLDGEVTMERHYALEDGEIAAGYVLTCQSHPTTPRLEVDYDA</sequence>
<dbReference type="Proteomes" id="UP000294739">
    <property type="component" value="Unassembled WGS sequence"/>
</dbReference>
<dbReference type="SUPFAM" id="SSF63380">
    <property type="entry name" value="Riboflavin synthase domain-like"/>
    <property type="match status" value="1"/>
</dbReference>
<comment type="caution">
    <text evidence="11">The sequence shown here is derived from an EMBL/GenBank/DDBJ whole genome shotgun (WGS) entry which is preliminary data.</text>
</comment>
<evidence type="ECO:0000256" key="7">
    <source>
        <dbReference type="ARBA" id="ARBA00023004"/>
    </source>
</evidence>
<protein>
    <submittedName>
        <fullName evidence="11">Phenylacetate-CoA oxygenase/reductase subunit PaaK</fullName>
    </submittedName>
</protein>
<dbReference type="GO" id="GO:0046872">
    <property type="term" value="F:metal ion binding"/>
    <property type="evidence" value="ECO:0007669"/>
    <property type="project" value="UniProtKB-KW"/>
</dbReference>
<evidence type="ECO:0000256" key="1">
    <source>
        <dbReference type="ARBA" id="ARBA00001974"/>
    </source>
</evidence>
<dbReference type="InterPro" id="IPR036010">
    <property type="entry name" value="2Fe-2S_ferredoxin-like_sf"/>
</dbReference>
<keyword evidence="12" id="KW-1185">Reference proteome</keyword>
<dbReference type="GO" id="GO:0016491">
    <property type="term" value="F:oxidoreductase activity"/>
    <property type="evidence" value="ECO:0007669"/>
    <property type="project" value="UniProtKB-KW"/>
</dbReference>
<evidence type="ECO:0000256" key="5">
    <source>
        <dbReference type="ARBA" id="ARBA00022827"/>
    </source>
</evidence>
<dbReference type="Gene3D" id="2.40.30.10">
    <property type="entry name" value="Translation factors"/>
    <property type="match status" value="1"/>
</dbReference>
<dbReference type="GO" id="GO:0050660">
    <property type="term" value="F:flavin adenine dinucleotide binding"/>
    <property type="evidence" value="ECO:0007669"/>
    <property type="project" value="TreeGrafter"/>
</dbReference>
<keyword evidence="5" id="KW-0274">FAD</keyword>
<dbReference type="PROSITE" id="PS51085">
    <property type="entry name" value="2FE2S_FER_2"/>
    <property type="match status" value="1"/>
</dbReference>
<evidence type="ECO:0000259" key="10">
    <source>
        <dbReference type="PROSITE" id="PS51384"/>
    </source>
</evidence>
<proteinExistence type="predicted"/>
<keyword evidence="6" id="KW-0560">Oxidoreductase</keyword>
<dbReference type="InterPro" id="IPR011884">
    <property type="entry name" value="PaaE"/>
</dbReference>
<dbReference type="InterPro" id="IPR039261">
    <property type="entry name" value="FNR_nucleotide-bd"/>
</dbReference>
<dbReference type="RefSeq" id="WP_131891887.1">
    <property type="nucleotide sequence ID" value="NZ_SMKZ01000004.1"/>
</dbReference>
<dbReference type="InterPro" id="IPR001041">
    <property type="entry name" value="2Fe-2S_ferredoxin-type"/>
</dbReference>
<dbReference type="InterPro" id="IPR008333">
    <property type="entry name" value="Cbr1-like_FAD-bd_dom"/>
</dbReference>
<dbReference type="PROSITE" id="PS00197">
    <property type="entry name" value="2FE2S_FER_1"/>
    <property type="match status" value="1"/>
</dbReference>
<dbReference type="Gene3D" id="3.10.20.30">
    <property type="match status" value="1"/>
</dbReference>
<keyword evidence="3" id="KW-0001">2Fe-2S</keyword>
<dbReference type="InParanoid" id="A0A4V2Z3U5"/>
<evidence type="ECO:0000256" key="8">
    <source>
        <dbReference type="ARBA" id="ARBA00023014"/>
    </source>
</evidence>
<dbReference type="InterPro" id="IPR012675">
    <property type="entry name" value="Beta-grasp_dom_sf"/>
</dbReference>
<dbReference type="SUPFAM" id="SSF54292">
    <property type="entry name" value="2Fe-2S ferredoxin-like"/>
    <property type="match status" value="1"/>
</dbReference>
<keyword evidence="2" id="KW-0285">Flavoprotein</keyword>
<dbReference type="GO" id="GO:0051537">
    <property type="term" value="F:2 iron, 2 sulfur cluster binding"/>
    <property type="evidence" value="ECO:0007669"/>
    <property type="project" value="UniProtKB-KW"/>
</dbReference>
<comment type="cofactor">
    <cofactor evidence="1">
        <name>FAD</name>
        <dbReference type="ChEBI" id="CHEBI:57692"/>
    </cofactor>
</comment>
<keyword evidence="8" id="KW-0411">Iron-sulfur</keyword>
<organism evidence="11 12">
    <name type="scientific">Jiangella asiatica</name>
    <dbReference type="NCBI Taxonomy" id="2530372"/>
    <lineage>
        <taxon>Bacteria</taxon>
        <taxon>Bacillati</taxon>
        <taxon>Actinomycetota</taxon>
        <taxon>Actinomycetes</taxon>
        <taxon>Jiangellales</taxon>
        <taxon>Jiangellaceae</taxon>
        <taxon>Jiangella</taxon>
    </lineage>
</organism>
<dbReference type="GO" id="GO:0010124">
    <property type="term" value="P:phenylacetate catabolic process"/>
    <property type="evidence" value="ECO:0007669"/>
    <property type="project" value="InterPro"/>
</dbReference>
<evidence type="ECO:0000256" key="6">
    <source>
        <dbReference type="ARBA" id="ARBA00023002"/>
    </source>
</evidence>
<dbReference type="InterPro" id="IPR006058">
    <property type="entry name" value="2Fe2S_fd_BS"/>
</dbReference>
<dbReference type="EMBL" id="SMKZ01000004">
    <property type="protein sequence ID" value="TDE14048.1"/>
    <property type="molecule type" value="Genomic_DNA"/>
</dbReference>
<dbReference type="PROSITE" id="PS51384">
    <property type="entry name" value="FAD_FR"/>
    <property type="match status" value="1"/>
</dbReference>
<keyword evidence="7" id="KW-0408">Iron</keyword>
<dbReference type="Pfam" id="PF00175">
    <property type="entry name" value="NAD_binding_1"/>
    <property type="match status" value="1"/>
</dbReference>
<dbReference type="AlphaFoldDB" id="A0A4V2Z3U5"/>
<dbReference type="Gene3D" id="3.40.50.80">
    <property type="entry name" value="Nucleotide-binding domain of ferredoxin-NADP reductase (FNR) module"/>
    <property type="match status" value="1"/>
</dbReference>
<dbReference type="CDD" id="cd06214">
    <property type="entry name" value="PA_degradation_oxidoreductase_like"/>
    <property type="match status" value="1"/>
</dbReference>
<gene>
    <name evidence="11" type="primary">paaK</name>
    <name evidence="11" type="ORF">E1269_04695</name>
</gene>
<dbReference type="Pfam" id="PF00111">
    <property type="entry name" value="Fer2"/>
    <property type="match status" value="1"/>
</dbReference>
<dbReference type="PANTHER" id="PTHR47354:SF8">
    <property type="entry name" value="1,2-PHENYLACETYL-COA EPOXIDASE, SUBUNIT E"/>
    <property type="match status" value="1"/>
</dbReference>
<evidence type="ECO:0000256" key="3">
    <source>
        <dbReference type="ARBA" id="ARBA00022714"/>
    </source>
</evidence>
<dbReference type="SUPFAM" id="SSF52343">
    <property type="entry name" value="Ferredoxin reductase-like, C-terminal NADP-linked domain"/>
    <property type="match status" value="1"/>
</dbReference>
<dbReference type="InterPro" id="IPR017927">
    <property type="entry name" value="FAD-bd_FR_type"/>
</dbReference>
<dbReference type="OrthoDB" id="9796486at2"/>
<accession>A0A4V2Z3U5</accession>
<evidence type="ECO:0000313" key="12">
    <source>
        <dbReference type="Proteomes" id="UP000294739"/>
    </source>
</evidence>
<dbReference type="InterPro" id="IPR001433">
    <property type="entry name" value="OxRdtase_FAD/NAD-bd"/>
</dbReference>
<dbReference type="NCBIfam" id="TIGR02160">
    <property type="entry name" value="PA_CoA_Oxy5"/>
    <property type="match status" value="1"/>
</dbReference>
<reference evidence="11 12" key="1">
    <citation type="submission" date="2019-03" db="EMBL/GenBank/DDBJ databases">
        <title>Draft genome sequences of novel Actinobacteria.</title>
        <authorList>
            <person name="Sahin N."/>
            <person name="Ay H."/>
            <person name="Saygin H."/>
        </authorList>
    </citation>
    <scope>NUCLEOTIDE SEQUENCE [LARGE SCALE GENOMIC DNA]</scope>
    <source>
        <strain evidence="11 12">5K138</strain>
    </source>
</reference>
<dbReference type="Pfam" id="PF00970">
    <property type="entry name" value="FAD_binding_6"/>
    <property type="match status" value="1"/>
</dbReference>
<feature type="domain" description="2Fe-2S ferredoxin-type" evidence="9">
    <location>
        <begin position="277"/>
        <end position="367"/>
    </location>
</feature>
<dbReference type="InterPro" id="IPR017938">
    <property type="entry name" value="Riboflavin_synthase-like_b-brl"/>
</dbReference>
<evidence type="ECO:0000313" key="11">
    <source>
        <dbReference type="EMBL" id="TDE14048.1"/>
    </source>
</evidence>